<keyword evidence="4" id="KW-0508">mRNA splicing</keyword>
<dbReference type="PANTHER" id="PTHR17204:SF5">
    <property type="entry name" value="PRE-MRNA-PROCESSING FACTOR 39"/>
    <property type="match status" value="1"/>
</dbReference>
<feature type="compositionally biased region" description="Basic and acidic residues" evidence="7">
    <location>
        <begin position="461"/>
        <end position="472"/>
    </location>
</feature>
<feature type="region of interest" description="Disordered" evidence="7">
    <location>
        <begin position="461"/>
        <end position="529"/>
    </location>
</feature>
<evidence type="ECO:0000313" key="9">
    <source>
        <dbReference type="Proteomes" id="UP000092555"/>
    </source>
</evidence>
<evidence type="ECO:0000256" key="6">
    <source>
        <dbReference type="ARBA" id="ARBA00038019"/>
    </source>
</evidence>
<keyword evidence="2" id="KW-0507">mRNA processing</keyword>
<evidence type="ECO:0000256" key="1">
    <source>
        <dbReference type="ARBA" id="ARBA00004123"/>
    </source>
</evidence>
<dbReference type="PANTHER" id="PTHR17204">
    <property type="entry name" value="PRE-MRNA PROCESSING PROTEIN PRP39-RELATED"/>
    <property type="match status" value="1"/>
</dbReference>
<keyword evidence="9" id="KW-1185">Reference proteome</keyword>
<dbReference type="InterPro" id="IPR011990">
    <property type="entry name" value="TPR-like_helical_dom_sf"/>
</dbReference>
<name>A0A1A0HGZ7_9ASCO</name>
<reference evidence="8 9" key="1">
    <citation type="submission" date="2016-05" db="EMBL/GenBank/DDBJ databases">
        <title>Comparative genomics of biotechnologically important yeasts.</title>
        <authorList>
            <consortium name="DOE Joint Genome Institute"/>
            <person name="Riley R."/>
            <person name="Haridas S."/>
            <person name="Wolfe K.H."/>
            <person name="Lopes M.R."/>
            <person name="Hittinger C.T."/>
            <person name="Goker M."/>
            <person name="Salamov A."/>
            <person name="Wisecaver J."/>
            <person name="Long T.M."/>
            <person name="Aerts A.L."/>
            <person name="Barry K."/>
            <person name="Choi C."/>
            <person name="Clum A."/>
            <person name="Coughlan A.Y."/>
            <person name="Deshpande S."/>
            <person name="Douglass A.P."/>
            <person name="Hanson S.J."/>
            <person name="Klenk H.-P."/>
            <person name="LaButti K."/>
            <person name="Lapidus A."/>
            <person name="Lindquist E."/>
            <person name="Lipzen A."/>
            <person name="Meier-kolthoff J.P."/>
            <person name="Ohm R.A."/>
            <person name="Otillar R.P."/>
            <person name="Pangilinan J."/>
            <person name="Peng Y."/>
            <person name="Rokas A."/>
            <person name="Rosa C.A."/>
            <person name="Scheuner C."/>
            <person name="Sibirny A.A."/>
            <person name="Slot J.C."/>
            <person name="Stielow J.B."/>
            <person name="Sun H."/>
            <person name="Kurtzman C.P."/>
            <person name="Blackwell M."/>
            <person name="Grigoriev I.V."/>
            <person name="Jeffries T.W."/>
        </authorList>
    </citation>
    <scope>NUCLEOTIDE SEQUENCE [LARGE SCALE GENOMIC DNA]</scope>
    <source>
        <strain evidence="8 9">NRRL YB-4993</strain>
    </source>
</reference>
<dbReference type="EMBL" id="LXTC01000001">
    <property type="protein sequence ID" value="OBA23123.1"/>
    <property type="molecule type" value="Genomic_DNA"/>
</dbReference>
<dbReference type="AlphaFoldDB" id="A0A1A0HGZ7"/>
<dbReference type="SMART" id="SM00386">
    <property type="entry name" value="HAT"/>
    <property type="match status" value="5"/>
</dbReference>
<dbReference type="SUPFAM" id="SSF48452">
    <property type="entry name" value="TPR-like"/>
    <property type="match status" value="1"/>
</dbReference>
<dbReference type="GO" id="GO:0005685">
    <property type="term" value="C:U1 snRNP"/>
    <property type="evidence" value="ECO:0007669"/>
    <property type="project" value="TreeGrafter"/>
</dbReference>
<evidence type="ECO:0000256" key="7">
    <source>
        <dbReference type="SAM" id="MobiDB-lite"/>
    </source>
</evidence>
<comment type="subcellular location">
    <subcellularLocation>
        <location evidence="1">Nucleus</location>
    </subcellularLocation>
</comment>
<gene>
    <name evidence="8" type="ORF">METBIDRAFT_9429</name>
</gene>
<dbReference type="Pfam" id="PF23240">
    <property type="entry name" value="HAT_PRP39_N"/>
    <property type="match status" value="1"/>
</dbReference>
<evidence type="ECO:0000256" key="5">
    <source>
        <dbReference type="ARBA" id="ARBA00023242"/>
    </source>
</evidence>
<dbReference type="RefSeq" id="XP_018713604.1">
    <property type="nucleotide sequence ID" value="XM_018859386.1"/>
</dbReference>
<evidence type="ECO:0000256" key="2">
    <source>
        <dbReference type="ARBA" id="ARBA00022664"/>
    </source>
</evidence>
<dbReference type="GeneID" id="30032361"/>
<dbReference type="GO" id="GO:0000395">
    <property type="term" value="P:mRNA 5'-splice site recognition"/>
    <property type="evidence" value="ECO:0007669"/>
    <property type="project" value="TreeGrafter"/>
</dbReference>
<comment type="similarity">
    <text evidence="6">Belongs to the PRP39 family.</text>
</comment>
<dbReference type="GO" id="GO:0000243">
    <property type="term" value="C:commitment complex"/>
    <property type="evidence" value="ECO:0007669"/>
    <property type="project" value="TreeGrafter"/>
</dbReference>
<evidence type="ECO:0000313" key="8">
    <source>
        <dbReference type="EMBL" id="OBA23123.1"/>
    </source>
</evidence>
<dbReference type="Proteomes" id="UP000092555">
    <property type="component" value="Unassembled WGS sequence"/>
</dbReference>
<dbReference type="STRING" id="869754.A0A1A0HGZ7"/>
<sequence>MMIDYILRPRPEKWDQAKAAALADKDNWRKWDALFQQLEAAWTAAASKDAAAAAHEATKAAFSVFLLRFPYLAAHWRQYLLLLYRMGGVDASVACLKQAVAAHPRSVLLWVEYLAALQSVQGGRPDGAPARPDSSDAVRAEFARAAAAVGMDFNADPFWDKYIAFEAAAGVPAPSPRLLEVYLRVLRVPLYQYAQYYSQFGEISRNYAAADILGEADRARYLEAFGKTLLEELSVVEQRQLVDTYCHDIFTQTQAHVARKWPYEAALAQALALAEALAPALGLAEAVAPARDWAAYLAAESAVLEAMPAGSQRQLQYALVVSVYERALVAHCADGGLWARYADFVAEHAPSPQQSFQARDDIYRRAIHRFVPVAEPALRERYTRMLAAEQGFGAAAAFLGDALRTYAGVAGARLYGKDAYVHTLAQTLLLWAAHVPPADVVRALEGLVGAYFSGAARHKRDAVTKAARDDGTLARAAKTEQPARTGSTPANSARTETSPAQPARTETSPAQPARTETSPANSSKSEQLSPSHISAVSRCLNDDGVCVVAVHLLRLLRDEPAATERIRSFYNKHHAEHAFSRSVQFWRFFVDFEGAGHRNLANLRSVVRFVSSATALPKTAVDALLDIYYELTGANLAQAVSLLGKENYLDILLNIRMDKSDDLHVNRPAQRRLAMNNYLLPDPKPAHAHAPADALMKLRARHAGHPGVFVDARPGMTHRIMDGPWVSLLDDKLEPPVFPTLRNVDKANAPINYPEE</sequence>
<evidence type="ECO:0008006" key="10">
    <source>
        <dbReference type="Google" id="ProtNLM"/>
    </source>
</evidence>
<keyword evidence="3" id="KW-0677">Repeat</keyword>
<comment type="caution">
    <text evidence="8">The sequence shown here is derived from an EMBL/GenBank/DDBJ whole genome shotgun (WGS) entry which is preliminary data.</text>
</comment>
<dbReference type="OrthoDB" id="10265668at2759"/>
<organism evidence="8 9">
    <name type="scientific">Metschnikowia bicuspidata var. bicuspidata NRRL YB-4993</name>
    <dbReference type="NCBI Taxonomy" id="869754"/>
    <lineage>
        <taxon>Eukaryota</taxon>
        <taxon>Fungi</taxon>
        <taxon>Dikarya</taxon>
        <taxon>Ascomycota</taxon>
        <taxon>Saccharomycotina</taxon>
        <taxon>Pichiomycetes</taxon>
        <taxon>Metschnikowiaceae</taxon>
        <taxon>Metschnikowia</taxon>
    </lineage>
</organism>
<evidence type="ECO:0000256" key="3">
    <source>
        <dbReference type="ARBA" id="ARBA00022737"/>
    </source>
</evidence>
<accession>A0A1A0HGZ7</accession>
<dbReference type="InterPro" id="IPR003107">
    <property type="entry name" value="HAT"/>
</dbReference>
<proteinExistence type="inferred from homology"/>
<feature type="compositionally biased region" description="Polar residues" evidence="7">
    <location>
        <begin position="482"/>
        <end position="529"/>
    </location>
</feature>
<dbReference type="Gene3D" id="1.25.40.10">
    <property type="entry name" value="Tetratricopeptide repeat domain"/>
    <property type="match status" value="2"/>
</dbReference>
<protein>
    <recommendedName>
        <fullName evidence="10">Suf-domain-containing protein</fullName>
    </recommendedName>
</protein>
<dbReference type="GO" id="GO:0030627">
    <property type="term" value="F:pre-mRNA 5'-splice site binding"/>
    <property type="evidence" value="ECO:0007669"/>
    <property type="project" value="TreeGrafter"/>
</dbReference>
<dbReference type="GO" id="GO:0071004">
    <property type="term" value="C:U2-type prespliceosome"/>
    <property type="evidence" value="ECO:0007669"/>
    <property type="project" value="TreeGrafter"/>
</dbReference>
<evidence type="ECO:0000256" key="4">
    <source>
        <dbReference type="ARBA" id="ARBA00023187"/>
    </source>
</evidence>
<keyword evidence="5" id="KW-0539">Nucleus</keyword>